<dbReference type="SUPFAM" id="SSF103473">
    <property type="entry name" value="MFS general substrate transporter"/>
    <property type="match status" value="1"/>
</dbReference>
<proteinExistence type="predicted"/>
<feature type="transmembrane region" description="Helical" evidence="1">
    <location>
        <begin position="145"/>
        <end position="167"/>
    </location>
</feature>
<keyword evidence="1" id="KW-0472">Membrane</keyword>
<keyword evidence="3" id="KW-1185">Reference proteome</keyword>
<evidence type="ECO:0000313" key="2">
    <source>
        <dbReference type="EMBL" id="KAJ3479798.1"/>
    </source>
</evidence>
<keyword evidence="1" id="KW-1133">Transmembrane helix</keyword>
<dbReference type="EMBL" id="JANAWD010000416">
    <property type="protein sequence ID" value="KAJ3479798.1"/>
    <property type="molecule type" value="Genomic_DNA"/>
</dbReference>
<dbReference type="Proteomes" id="UP001212997">
    <property type="component" value="Unassembled WGS sequence"/>
</dbReference>
<dbReference type="PANTHER" id="PTHR11360">
    <property type="entry name" value="MONOCARBOXYLATE TRANSPORTER"/>
    <property type="match status" value="1"/>
</dbReference>
<gene>
    <name evidence="2" type="ORF">NLI96_g8808</name>
</gene>
<evidence type="ECO:0000313" key="3">
    <source>
        <dbReference type="Proteomes" id="UP001212997"/>
    </source>
</evidence>
<comment type="caution">
    <text evidence="2">The sequence shown here is derived from an EMBL/GenBank/DDBJ whole genome shotgun (WGS) entry which is preliminary data.</text>
</comment>
<protein>
    <recommendedName>
        <fullName evidence="4">Monocarboxylate transporter</fullName>
    </recommendedName>
</protein>
<feature type="transmembrane region" description="Helical" evidence="1">
    <location>
        <begin position="88"/>
        <end position="111"/>
    </location>
</feature>
<evidence type="ECO:0008006" key="4">
    <source>
        <dbReference type="Google" id="ProtNLM"/>
    </source>
</evidence>
<sequence length="187" mass="19909">MESVNAPSISAENLSPTLNSSATLIPQKDGDIEVPQSRAYESPQEGGKNAWFAVCGGFLTLFTTIGYAEAFGVYEDYYVRAGAASASSISWIGSTQALCLFLSCLPAGYLYDMGYCRVTPIFGAALMVFSMFMVSIVDISKYDQLLLAMGFGTGIGMGFASLPASAIQSHYWRKKQPLAIGLALSGT</sequence>
<feature type="transmembrane region" description="Helical" evidence="1">
    <location>
        <begin position="50"/>
        <end position="68"/>
    </location>
</feature>
<dbReference type="Gene3D" id="1.20.1250.20">
    <property type="entry name" value="MFS general substrate transporter like domains"/>
    <property type="match status" value="1"/>
</dbReference>
<dbReference type="InterPro" id="IPR050327">
    <property type="entry name" value="Proton-linked_MCT"/>
</dbReference>
<name>A0AAD5UWL1_9APHY</name>
<dbReference type="InterPro" id="IPR036259">
    <property type="entry name" value="MFS_trans_sf"/>
</dbReference>
<feature type="transmembrane region" description="Helical" evidence="1">
    <location>
        <begin position="118"/>
        <end position="139"/>
    </location>
</feature>
<organism evidence="2 3">
    <name type="scientific">Meripilus lineatus</name>
    <dbReference type="NCBI Taxonomy" id="2056292"/>
    <lineage>
        <taxon>Eukaryota</taxon>
        <taxon>Fungi</taxon>
        <taxon>Dikarya</taxon>
        <taxon>Basidiomycota</taxon>
        <taxon>Agaricomycotina</taxon>
        <taxon>Agaricomycetes</taxon>
        <taxon>Polyporales</taxon>
        <taxon>Meripilaceae</taxon>
        <taxon>Meripilus</taxon>
    </lineage>
</organism>
<evidence type="ECO:0000256" key="1">
    <source>
        <dbReference type="SAM" id="Phobius"/>
    </source>
</evidence>
<dbReference type="AlphaFoldDB" id="A0AAD5UWL1"/>
<dbReference type="PANTHER" id="PTHR11360:SF234">
    <property type="entry name" value="MFS-TYPE TRANSPORTER DBAD-RELATED"/>
    <property type="match status" value="1"/>
</dbReference>
<keyword evidence="1" id="KW-0812">Transmembrane</keyword>
<reference evidence="2" key="1">
    <citation type="submission" date="2022-07" db="EMBL/GenBank/DDBJ databases">
        <title>Genome Sequence of Physisporinus lineatus.</title>
        <authorList>
            <person name="Buettner E."/>
        </authorList>
    </citation>
    <scope>NUCLEOTIDE SEQUENCE</scope>
    <source>
        <strain evidence="2">VT162</strain>
    </source>
</reference>
<accession>A0AAD5UWL1</accession>